<dbReference type="Proteomes" id="UP001164743">
    <property type="component" value="Chromosome 11A"/>
</dbReference>
<proteinExistence type="predicted"/>
<feature type="region of interest" description="Disordered" evidence="1">
    <location>
        <begin position="210"/>
        <end position="229"/>
    </location>
</feature>
<name>A0ABY7CYD4_9BASI</name>
<keyword evidence="3" id="KW-1185">Reference proteome</keyword>
<accession>A0ABY7CYD4</accession>
<protein>
    <submittedName>
        <fullName evidence="2">Uncharacterized protein</fullName>
    </submittedName>
</protein>
<dbReference type="GeneID" id="77802123"/>
<feature type="region of interest" description="Disordered" evidence="1">
    <location>
        <begin position="381"/>
        <end position="406"/>
    </location>
</feature>
<gene>
    <name evidence="2" type="ORF">PtA15_11A330</name>
</gene>
<evidence type="ECO:0000256" key="1">
    <source>
        <dbReference type="SAM" id="MobiDB-lite"/>
    </source>
</evidence>
<feature type="region of interest" description="Disordered" evidence="1">
    <location>
        <begin position="1"/>
        <end position="36"/>
    </location>
</feature>
<reference evidence="2" key="1">
    <citation type="submission" date="2022-10" db="EMBL/GenBank/DDBJ databases">
        <title>Puccinia triticina Genome sequencing and assembly.</title>
        <authorList>
            <person name="Li C."/>
        </authorList>
    </citation>
    <scope>NUCLEOTIDE SEQUENCE</scope>
    <source>
        <strain evidence="2">Pt15</strain>
    </source>
</reference>
<evidence type="ECO:0000313" key="3">
    <source>
        <dbReference type="Proteomes" id="UP001164743"/>
    </source>
</evidence>
<evidence type="ECO:0000313" key="2">
    <source>
        <dbReference type="EMBL" id="WAQ89640.1"/>
    </source>
</evidence>
<organism evidence="2 3">
    <name type="scientific">Puccinia triticina</name>
    <dbReference type="NCBI Taxonomy" id="208348"/>
    <lineage>
        <taxon>Eukaryota</taxon>
        <taxon>Fungi</taxon>
        <taxon>Dikarya</taxon>
        <taxon>Basidiomycota</taxon>
        <taxon>Pucciniomycotina</taxon>
        <taxon>Pucciniomycetes</taxon>
        <taxon>Pucciniales</taxon>
        <taxon>Pucciniaceae</taxon>
        <taxon>Puccinia</taxon>
    </lineage>
</organism>
<feature type="region of interest" description="Disordered" evidence="1">
    <location>
        <begin position="432"/>
        <end position="483"/>
    </location>
</feature>
<dbReference type="EMBL" id="CP110431">
    <property type="protein sequence ID" value="WAQ89640.1"/>
    <property type="molecule type" value="Genomic_DNA"/>
</dbReference>
<dbReference type="RefSeq" id="XP_053025195.1">
    <property type="nucleotide sequence ID" value="XM_053161228.1"/>
</dbReference>
<feature type="compositionally biased region" description="Acidic residues" evidence="1">
    <location>
        <begin position="381"/>
        <end position="390"/>
    </location>
</feature>
<sequence length="483" mass="54064">MTDTPPFRSPDEDVQSSGSHVEGKPNSICAGPRSINHFETPLPRQRVGNWASNVHQAMDKMSVDDPATTSAQTTFTNKAMISAFMAFAQSSHEIAQSVLMSMSSIAQGVNTISASIQTPGAFSLKSGSTPQETSAWAKSCRQLGTEALSKYETPVARRPPRTPQGGPIPDAIRTHVATLFGKCAQEGHFPPPASLDERRNWVLAVDLDEIDEPDDPNDHDDHDNVETDSDMDLEFDPSFPYPDGPGHPKASPEALRIIWRMMRRVGVRSFRPDLQEPISSVCNAFLWRLAVKTFMKLVDAGEYNGVTRESCNESLATQMMHNHVNNSIRREFRERNNMSEIERARRDKLRRRNGRRSTRISEVMMNPVLAPLMGIVQACTSDDETDEEADPPPSTNRRGARQAKPCVVLKTPWRHERVQTIMMQLDRLRARRIASSSTKSNAPPARVRRRSENAKESSLPHQKRPPLWGLRHGLAKNTPILRD</sequence>